<comment type="caution">
    <text evidence="2">The sequence shown here is derived from an EMBL/GenBank/DDBJ whole genome shotgun (WGS) entry which is preliminary data.</text>
</comment>
<reference evidence="2" key="1">
    <citation type="submission" date="2022-06" db="EMBL/GenBank/DDBJ databases">
        <title>Sphingomonas sp. nov. isolated from rhizosphere soil of tomato.</title>
        <authorList>
            <person name="Dong H."/>
            <person name="Gao R."/>
        </authorList>
    </citation>
    <scope>NUCLEOTIDE SEQUENCE</scope>
    <source>
        <strain evidence="2">MMSM24</strain>
    </source>
</reference>
<dbReference type="Proteomes" id="UP001165565">
    <property type="component" value="Unassembled WGS sequence"/>
</dbReference>
<gene>
    <name evidence="2" type="ORF">NEE01_17200</name>
</gene>
<keyword evidence="3" id="KW-1185">Reference proteome</keyword>
<accession>A0AA41ZBY1</accession>
<feature type="region of interest" description="Disordered" evidence="1">
    <location>
        <begin position="40"/>
        <end position="144"/>
    </location>
</feature>
<sequence>MTDRQILTEKKSPERIAFEHYIRTGRRLSPQGEPEVELKFNPYHDPRNGRFTFAPGGPRSLSDIVISDGHRGERRVSRSTAATAAPEAPPASADPPQAGSLTDAVYKPNKTAPEIQSAQYRPNFRGRRGDNGGPSLNDPPTLDHVFPALRNSPAGSLIAVADNIFDLTGPASRATTAVMENHINGLIQEVKAMKPHFRSDSFGFPSTLEGQVNLIRQLRLDRAVASYQVKGEIQLLQVETLRLMQERANLAYAEGQALFDAGRLQPRLSREEAIGNHVDRAVRRKLKKEFNVRGVDYSKGQQIRIIGWEYDTSGSDLTYRIPDARVGDIAFDVTLSRKTLSTAQVRGFFNSDFKPSAVVIIRPMQLGPNSTYAISRPGK</sequence>
<proteinExistence type="predicted"/>
<dbReference type="AlphaFoldDB" id="A0AA41ZBY1"/>
<organism evidence="2 3">
    <name type="scientific">Sphingomonas lycopersici</name>
    <dbReference type="NCBI Taxonomy" id="2951807"/>
    <lineage>
        <taxon>Bacteria</taxon>
        <taxon>Pseudomonadati</taxon>
        <taxon>Pseudomonadota</taxon>
        <taxon>Alphaproteobacteria</taxon>
        <taxon>Sphingomonadales</taxon>
        <taxon>Sphingomonadaceae</taxon>
        <taxon>Sphingomonas</taxon>
    </lineage>
</organism>
<protein>
    <submittedName>
        <fullName evidence="2">Uncharacterized protein</fullName>
    </submittedName>
</protein>
<dbReference type="EMBL" id="JANFAV010000014">
    <property type="protein sequence ID" value="MCW6536517.1"/>
    <property type="molecule type" value="Genomic_DNA"/>
</dbReference>
<evidence type="ECO:0000256" key="1">
    <source>
        <dbReference type="SAM" id="MobiDB-lite"/>
    </source>
</evidence>
<evidence type="ECO:0000313" key="3">
    <source>
        <dbReference type="Proteomes" id="UP001165565"/>
    </source>
</evidence>
<evidence type="ECO:0000313" key="2">
    <source>
        <dbReference type="EMBL" id="MCW6536517.1"/>
    </source>
</evidence>
<dbReference type="RefSeq" id="WP_265270081.1">
    <property type="nucleotide sequence ID" value="NZ_JANFAV010000014.1"/>
</dbReference>
<name>A0AA41ZBY1_9SPHN</name>